<dbReference type="SUPFAM" id="SSF54909">
    <property type="entry name" value="Dimeric alpha+beta barrel"/>
    <property type="match status" value="1"/>
</dbReference>
<evidence type="ECO:0000313" key="3">
    <source>
        <dbReference type="EMBL" id="SFA49722.1"/>
    </source>
</evidence>
<dbReference type="PANTHER" id="PTHR33606">
    <property type="entry name" value="PROTEIN YCII"/>
    <property type="match status" value="1"/>
</dbReference>
<dbReference type="RefSeq" id="WP_068365443.1">
    <property type="nucleotide sequence ID" value="NZ_FOJN01000005.1"/>
</dbReference>
<dbReference type="InterPro" id="IPR005545">
    <property type="entry name" value="YCII"/>
</dbReference>
<dbReference type="AlphaFoldDB" id="A0A1I0TD47"/>
<dbReference type="InterPro" id="IPR051807">
    <property type="entry name" value="Sec-metab_biosynth-assoc"/>
</dbReference>
<dbReference type="PANTHER" id="PTHR33606:SF3">
    <property type="entry name" value="PROTEIN YCII"/>
    <property type="match status" value="1"/>
</dbReference>
<evidence type="ECO:0000313" key="4">
    <source>
        <dbReference type="Proteomes" id="UP000182054"/>
    </source>
</evidence>
<reference evidence="3 4" key="1">
    <citation type="submission" date="2016-10" db="EMBL/GenBank/DDBJ databases">
        <authorList>
            <person name="de Groot N.N."/>
        </authorList>
    </citation>
    <scope>NUCLEOTIDE SEQUENCE [LARGE SCALE GENOMIC DNA]</scope>
    <source>
        <strain evidence="3 4">DSM 44908</strain>
    </source>
</reference>
<proteinExistence type="inferred from homology"/>
<dbReference type="InterPro" id="IPR011008">
    <property type="entry name" value="Dimeric_a/b-barrel"/>
</dbReference>
<gene>
    <name evidence="3" type="ORF">SAMN05444374_105262</name>
</gene>
<organism evidence="3 4">
    <name type="scientific">Rhodococcoides kroppenstedtii</name>
    <dbReference type="NCBI Taxonomy" id="293050"/>
    <lineage>
        <taxon>Bacteria</taxon>
        <taxon>Bacillati</taxon>
        <taxon>Actinomycetota</taxon>
        <taxon>Actinomycetes</taxon>
        <taxon>Mycobacteriales</taxon>
        <taxon>Nocardiaceae</taxon>
        <taxon>Rhodococcoides</taxon>
    </lineage>
</organism>
<dbReference type="Gene3D" id="3.30.70.1060">
    <property type="entry name" value="Dimeric alpha+beta barrel"/>
    <property type="match status" value="1"/>
</dbReference>
<dbReference type="GeneID" id="85485711"/>
<dbReference type="EMBL" id="FOJN01000005">
    <property type="protein sequence ID" value="SFA49722.1"/>
    <property type="molecule type" value="Genomic_DNA"/>
</dbReference>
<dbReference type="Pfam" id="PF03795">
    <property type="entry name" value="YCII"/>
    <property type="match status" value="1"/>
</dbReference>
<feature type="domain" description="YCII-related" evidence="2">
    <location>
        <begin position="4"/>
        <end position="86"/>
    </location>
</feature>
<name>A0A1I0TD47_9NOCA</name>
<evidence type="ECO:0000256" key="1">
    <source>
        <dbReference type="ARBA" id="ARBA00007689"/>
    </source>
</evidence>
<accession>A0A1I0TD47</accession>
<dbReference type="OrthoDB" id="8968203at2"/>
<evidence type="ECO:0000259" key="2">
    <source>
        <dbReference type="Pfam" id="PF03795"/>
    </source>
</evidence>
<sequence>MPHFLVHYTYSPSTAEGRDRVRAEHRDWLREQIAQDRVVTAGPYPDDSGATIVAQGTDEADVRDLFADDPFVRDELVEAIAVQEWKPVLGALA</sequence>
<comment type="similarity">
    <text evidence="1">Belongs to the YciI family.</text>
</comment>
<dbReference type="Proteomes" id="UP000182054">
    <property type="component" value="Unassembled WGS sequence"/>
</dbReference>
<protein>
    <recommendedName>
        <fullName evidence="2">YCII-related domain-containing protein</fullName>
    </recommendedName>
</protein>